<dbReference type="Proteomes" id="UP001497700">
    <property type="component" value="Unassembled WGS sequence"/>
</dbReference>
<organism evidence="1 2">
    <name type="scientific">Hypoxylon rubiginosum</name>
    <dbReference type="NCBI Taxonomy" id="110542"/>
    <lineage>
        <taxon>Eukaryota</taxon>
        <taxon>Fungi</taxon>
        <taxon>Dikarya</taxon>
        <taxon>Ascomycota</taxon>
        <taxon>Pezizomycotina</taxon>
        <taxon>Sordariomycetes</taxon>
        <taxon>Xylariomycetidae</taxon>
        <taxon>Xylariales</taxon>
        <taxon>Hypoxylaceae</taxon>
        <taxon>Hypoxylon</taxon>
    </lineage>
</organism>
<evidence type="ECO:0000313" key="1">
    <source>
        <dbReference type="EMBL" id="KAI4860916.1"/>
    </source>
</evidence>
<protein>
    <submittedName>
        <fullName evidence="1">Uncharacterized protein</fullName>
    </submittedName>
</protein>
<dbReference type="EMBL" id="MU393568">
    <property type="protein sequence ID" value="KAI4860916.1"/>
    <property type="molecule type" value="Genomic_DNA"/>
</dbReference>
<name>A0ACB9YND8_9PEZI</name>
<proteinExistence type="predicted"/>
<comment type="caution">
    <text evidence="1">The sequence shown here is derived from an EMBL/GenBank/DDBJ whole genome shotgun (WGS) entry which is preliminary data.</text>
</comment>
<keyword evidence="2" id="KW-1185">Reference proteome</keyword>
<reference evidence="1 2" key="1">
    <citation type="journal article" date="2022" name="New Phytol.">
        <title>Ecological generalism drives hyperdiversity of secondary metabolite gene clusters in xylarialean endophytes.</title>
        <authorList>
            <person name="Franco M.E.E."/>
            <person name="Wisecaver J.H."/>
            <person name="Arnold A.E."/>
            <person name="Ju Y.M."/>
            <person name="Slot J.C."/>
            <person name="Ahrendt S."/>
            <person name="Moore L.P."/>
            <person name="Eastman K.E."/>
            <person name="Scott K."/>
            <person name="Konkel Z."/>
            <person name="Mondo S.J."/>
            <person name="Kuo A."/>
            <person name="Hayes R.D."/>
            <person name="Haridas S."/>
            <person name="Andreopoulos B."/>
            <person name="Riley R."/>
            <person name="LaButti K."/>
            <person name="Pangilinan J."/>
            <person name="Lipzen A."/>
            <person name="Amirebrahimi M."/>
            <person name="Yan J."/>
            <person name="Adam C."/>
            <person name="Keymanesh K."/>
            <person name="Ng V."/>
            <person name="Louie K."/>
            <person name="Northen T."/>
            <person name="Drula E."/>
            <person name="Henrissat B."/>
            <person name="Hsieh H.M."/>
            <person name="Youens-Clark K."/>
            <person name="Lutzoni F."/>
            <person name="Miadlikowska J."/>
            <person name="Eastwood D.C."/>
            <person name="Hamelin R.C."/>
            <person name="Grigoriev I.V."/>
            <person name="U'Ren J.M."/>
        </authorList>
    </citation>
    <scope>NUCLEOTIDE SEQUENCE [LARGE SCALE GENOMIC DNA]</scope>
    <source>
        <strain evidence="1 2">CBS 119005</strain>
    </source>
</reference>
<gene>
    <name evidence="1" type="ORF">F4820DRAFT_86099</name>
</gene>
<accession>A0ACB9YND8</accession>
<evidence type="ECO:0000313" key="2">
    <source>
        <dbReference type="Proteomes" id="UP001497700"/>
    </source>
</evidence>
<sequence>MMPGEEMEITTDFGHPGFGDEIDIDLDFAVGQHDEDLELADFDQTQDIQNFNIDTRDELMAEVDDASYGMIDADEIEHNVVATTANDIEIDLGDTEENLWEQNTSHIESFGNADEIDYVDVNDIGEIDVGNTNVVNVDYTDGGAADQRPAIEPITEEQPLAQPNEVVAQGSPHNSPHDSPRDSPKDSPKDSSADLQPLASLDETSDLGNGEGNSAIAHEERVSTVAASDHSPVEEYLVEQPVEQEQQHGHGHTPQSTNGQEEGGLSPGAQGPVTTDANTDADDYVLSAAARHNIYISYRRTEYRLFAESEEDDPNLYFFSDMSALQLKLGEFLSSLRDVVADEVSPLDELMMMVDGLGIEFSESSPRELLDGFTFGEILTLYDRLVQNDGGERSTDMYLYLLVGPNCLRRLLALYDSAGAGRGLTEVGVYRDTSPAGEDQAEEDDDEADDEQADQGQIVNSQDLEDQADEDQTRASQVGESQIGEPQSRAPSQSPHEPDHHDSEGDEEYDVKETENDANAKSPSVYTPAVEADAEDLAESFEKAEEKTEQNTGSITNENVNKEADDLIDYSDDDGVDPSVSQHVSSYQPRHESISPQFQSLNLQTITNAYILEDQANASPRDNAQQAQKESNGVTTAENSASNQHPSPFNGLTDAAVSDGTSATVTLAGDDNDEIDYSDDDDADTNGLNNDTSNNGPSNNGSSYDGPVETPRLQLPIEDEITWESEEEDTQDDPPTAPKDVVQVSPSGKRPRPDSDLSDSETGPIDVKRRRPS</sequence>